<evidence type="ECO:0000256" key="19">
    <source>
        <dbReference type="ARBA" id="ARBA00033022"/>
    </source>
</evidence>
<keyword evidence="9" id="KW-1133">Transmembrane helix</keyword>
<reference evidence="44" key="1">
    <citation type="submission" date="2021-10" db="EMBL/GenBank/DDBJ databases">
        <title>Tropical sea cucumber genome reveals ecological adaptation and Cuvierian tubules defense mechanism.</title>
        <authorList>
            <person name="Chen T."/>
        </authorList>
    </citation>
    <scope>NUCLEOTIDE SEQUENCE</scope>
    <source>
        <strain evidence="44">Nanhai2018</strain>
        <tissue evidence="44">Muscle</tissue>
    </source>
</reference>
<evidence type="ECO:0000256" key="30">
    <source>
        <dbReference type="ARBA" id="ARBA00048362"/>
    </source>
</evidence>
<comment type="catalytic activity">
    <reaction evidence="41">
        <text>1,3-di-(9Z-octadecenoyl)-glycerol + H2O = 1-(9Z-octadecenoyl)-glycerol + (9Z)-octadecenoate + H(+)</text>
        <dbReference type="Rhea" id="RHEA:39939"/>
        <dbReference type="ChEBI" id="CHEBI:15377"/>
        <dbReference type="ChEBI" id="CHEBI:15378"/>
        <dbReference type="ChEBI" id="CHEBI:30823"/>
        <dbReference type="ChEBI" id="CHEBI:75342"/>
        <dbReference type="ChEBI" id="CHEBI:75735"/>
    </reaction>
    <physiologicalReaction direction="left-to-right" evidence="41">
        <dbReference type="Rhea" id="RHEA:39940"/>
    </physiologicalReaction>
</comment>
<evidence type="ECO:0000313" key="44">
    <source>
        <dbReference type="EMBL" id="KAJ8044686.1"/>
    </source>
</evidence>
<comment type="catalytic activity">
    <reaction evidence="40">
        <text>1,2-dihexadecanoyl-sn-glycero-3-phosphocholine + 2 H2O = sn-glycerol 3-phosphocholine + 2 hexadecanoate + 2 H(+)</text>
        <dbReference type="Rhea" id="RHEA:40975"/>
        <dbReference type="ChEBI" id="CHEBI:7896"/>
        <dbReference type="ChEBI" id="CHEBI:15377"/>
        <dbReference type="ChEBI" id="CHEBI:15378"/>
        <dbReference type="ChEBI" id="CHEBI:16870"/>
        <dbReference type="ChEBI" id="CHEBI:72999"/>
    </reaction>
    <physiologicalReaction direction="left-to-right" evidence="40">
        <dbReference type="Rhea" id="RHEA:40976"/>
    </physiologicalReaction>
</comment>
<evidence type="ECO:0000256" key="41">
    <source>
        <dbReference type="ARBA" id="ARBA00049372"/>
    </source>
</evidence>
<dbReference type="GO" id="GO:0004806">
    <property type="term" value="F:triacylglycerol lipase activity"/>
    <property type="evidence" value="ECO:0007669"/>
    <property type="project" value="UniProtKB-EC"/>
</dbReference>
<evidence type="ECO:0000256" key="38">
    <source>
        <dbReference type="ARBA" id="ARBA00048872"/>
    </source>
</evidence>
<dbReference type="PANTHER" id="PTHR21325">
    <property type="entry name" value="PHOSPHOLIPASE B, PLB1"/>
    <property type="match status" value="1"/>
</dbReference>
<name>A0A9Q1HH12_HOLLE</name>
<evidence type="ECO:0000256" key="20">
    <source>
        <dbReference type="ARBA" id="ARBA00045916"/>
    </source>
</evidence>
<comment type="catalytic activity">
    <reaction evidence="13">
        <text>a triacylglycerol + H2O = a diacylglycerol + a fatty acid + H(+)</text>
        <dbReference type="Rhea" id="RHEA:12044"/>
        <dbReference type="ChEBI" id="CHEBI:15377"/>
        <dbReference type="ChEBI" id="CHEBI:15378"/>
        <dbReference type="ChEBI" id="CHEBI:17855"/>
        <dbReference type="ChEBI" id="CHEBI:18035"/>
        <dbReference type="ChEBI" id="CHEBI:28868"/>
        <dbReference type="EC" id="3.1.1.3"/>
    </reaction>
    <physiologicalReaction direction="left-to-right" evidence="13">
        <dbReference type="Rhea" id="RHEA:12045"/>
    </physiologicalReaction>
</comment>
<evidence type="ECO:0000256" key="15">
    <source>
        <dbReference type="ARBA" id="ARBA00023422"/>
    </source>
</evidence>
<evidence type="ECO:0000256" key="37">
    <source>
        <dbReference type="ARBA" id="ARBA00048869"/>
    </source>
</evidence>
<evidence type="ECO:0000256" key="21">
    <source>
        <dbReference type="ARBA" id="ARBA00047324"/>
    </source>
</evidence>
<dbReference type="Proteomes" id="UP001152320">
    <property type="component" value="Chromosome 3"/>
</dbReference>
<dbReference type="CDD" id="cd01824">
    <property type="entry name" value="Phospholipase_B_like"/>
    <property type="match status" value="1"/>
</dbReference>
<evidence type="ECO:0000256" key="29">
    <source>
        <dbReference type="ARBA" id="ARBA00048227"/>
    </source>
</evidence>
<evidence type="ECO:0000313" key="45">
    <source>
        <dbReference type="Proteomes" id="UP001152320"/>
    </source>
</evidence>
<dbReference type="GO" id="GO:0006644">
    <property type="term" value="P:phospholipid metabolic process"/>
    <property type="evidence" value="ECO:0007669"/>
    <property type="project" value="TreeGrafter"/>
</dbReference>
<keyword evidence="6 43" id="KW-0732">Signal</keyword>
<dbReference type="Pfam" id="PF00657">
    <property type="entry name" value="Lipase_GDSL"/>
    <property type="match status" value="1"/>
</dbReference>
<evidence type="ECO:0000256" key="8">
    <source>
        <dbReference type="ARBA" id="ARBA00022801"/>
    </source>
</evidence>
<comment type="catalytic activity">
    <reaction evidence="21">
        <text>1-hexadecanoyl-2-(9Z)-octadecenoyl-3-octadecanoyl-sn-glycerol + H2O = 2-(9Z-octadecenoyl)-3-octadecanoyl-sn-glycerol + hexadecanoate + H(+)</text>
        <dbReference type="Rhea" id="RHEA:41107"/>
        <dbReference type="ChEBI" id="CHEBI:7896"/>
        <dbReference type="ChEBI" id="CHEBI:15377"/>
        <dbReference type="ChEBI" id="CHEBI:15378"/>
        <dbReference type="ChEBI" id="CHEBI:75558"/>
        <dbReference type="ChEBI" id="CHEBI:77623"/>
    </reaction>
    <physiologicalReaction direction="left-to-right" evidence="21">
        <dbReference type="Rhea" id="RHEA:41108"/>
    </physiologicalReaction>
</comment>
<protein>
    <recommendedName>
        <fullName evidence="3">Phospholipase B1, membrane-associated</fullName>
    </recommendedName>
    <alternativeName>
        <fullName evidence="16">Lysophospholipase</fullName>
    </alternativeName>
    <alternativeName>
        <fullName evidence="17">Phospholipase A2</fullName>
    </alternativeName>
    <alternativeName>
        <fullName evidence="19">Phospholipase B/lipase</fullName>
    </alternativeName>
    <alternativeName>
        <fullName evidence="18">Triacylglycerol lipase</fullName>
    </alternativeName>
</protein>
<evidence type="ECO:0000256" key="40">
    <source>
        <dbReference type="ARBA" id="ARBA00049363"/>
    </source>
</evidence>
<evidence type="ECO:0000256" key="5">
    <source>
        <dbReference type="ARBA" id="ARBA00022692"/>
    </source>
</evidence>
<comment type="catalytic activity">
    <reaction evidence="26">
        <text>1-hexadecanoyl-2-(9Z-octadecenoyl)-sn-glycero-3-phospho-(1'-sn-glycerol) + H2O = 1-hexadecanoyl-sn-glycero-3-phospho-(1'-sn-glycerol) + (9Z)-octadecenoate + H(+)</text>
        <dbReference type="Rhea" id="RHEA:40919"/>
        <dbReference type="ChEBI" id="CHEBI:15377"/>
        <dbReference type="ChEBI" id="CHEBI:15378"/>
        <dbReference type="ChEBI" id="CHEBI:30823"/>
        <dbReference type="ChEBI" id="CHEBI:72841"/>
        <dbReference type="ChEBI" id="CHEBI:75158"/>
    </reaction>
    <physiologicalReaction direction="left-to-right" evidence="26">
        <dbReference type="Rhea" id="RHEA:40920"/>
    </physiologicalReaction>
</comment>
<evidence type="ECO:0000256" key="17">
    <source>
        <dbReference type="ARBA" id="ARBA00031182"/>
    </source>
</evidence>
<evidence type="ECO:0000256" key="9">
    <source>
        <dbReference type="ARBA" id="ARBA00022989"/>
    </source>
</evidence>
<keyword evidence="12" id="KW-0325">Glycoprotein</keyword>
<comment type="caution">
    <text evidence="44">The sequence shown here is derived from an EMBL/GenBank/DDBJ whole genome shotgun (WGS) entry which is preliminary data.</text>
</comment>
<comment type="catalytic activity">
    <reaction evidence="15">
        <text>a 1,2-diacyl-sn-glycero-3-phosphocholine + H2O = a 1-acyl-sn-glycero-3-phosphocholine + a fatty acid + H(+)</text>
        <dbReference type="Rhea" id="RHEA:15801"/>
        <dbReference type="ChEBI" id="CHEBI:15377"/>
        <dbReference type="ChEBI" id="CHEBI:15378"/>
        <dbReference type="ChEBI" id="CHEBI:28868"/>
        <dbReference type="ChEBI" id="CHEBI:57643"/>
        <dbReference type="ChEBI" id="CHEBI:58168"/>
        <dbReference type="EC" id="3.1.1.4"/>
    </reaction>
    <physiologicalReaction direction="left-to-right" evidence="15">
        <dbReference type="Rhea" id="RHEA:15802"/>
    </physiologicalReaction>
</comment>
<keyword evidence="10" id="KW-0443">Lipid metabolism</keyword>
<evidence type="ECO:0000256" key="43">
    <source>
        <dbReference type="SAM" id="SignalP"/>
    </source>
</evidence>
<evidence type="ECO:0000256" key="34">
    <source>
        <dbReference type="ARBA" id="ARBA00048613"/>
    </source>
</evidence>
<dbReference type="GO" id="GO:0031526">
    <property type="term" value="C:brush border membrane"/>
    <property type="evidence" value="ECO:0007669"/>
    <property type="project" value="TreeGrafter"/>
</dbReference>
<comment type="catalytic activity">
    <reaction evidence="34">
        <text>1-hexadecanoyl-2-(9Z-octadecenoyl)-sn-glycero-3-phosphoethanolamine + H2O = 1-hexadecanoyl-sn-glycero-3-phosphoethanolamine + (9Z)-octadecenoate + H(+)</text>
        <dbReference type="Rhea" id="RHEA:40911"/>
        <dbReference type="ChEBI" id="CHEBI:15377"/>
        <dbReference type="ChEBI" id="CHEBI:15378"/>
        <dbReference type="ChEBI" id="CHEBI:30823"/>
        <dbReference type="ChEBI" id="CHEBI:73004"/>
        <dbReference type="ChEBI" id="CHEBI:73007"/>
    </reaction>
    <physiologicalReaction direction="left-to-right" evidence="34">
        <dbReference type="Rhea" id="RHEA:40912"/>
    </physiologicalReaction>
</comment>
<proteinExistence type="inferred from homology"/>
<keyword evidence="45" id="KW-1185">Reference proteome</keyword>
<feature type="signal peptide" evidence="43">
    <location>
        <begin position="1"/>
        <end position="19"/>
    </location>
</feature>
<feature type="chain" id="PRO_5040276856" description="Phospholipase B1, membrane-associated" evidence="43">
    <location>
        <begin position="20"/>
        <end position="419"/>
    </location>
</feature>
<evidence type="ECO:0000256" key="18">
    <source>
        <dbReference type="ARBA" id="ARBA00031485"/>
    </source>
</evidence>
<dbReference type="OrthoDB" id="10265800at2759"/>
<comment type="catalytic activity">
    <reaction evidence="27">
        <text>a 1-O-alkyl-2-acyl-sn-glycero-3-phosphocholine + H2O = a 1-O-alkyl-sn-glycero-3-phosphocholine + a fatty acid + H(+)</text>
        <dbReference type="Rhea" id="RHEA:36231"/>
        <dbReference type="ChEBI" id="CHEBI:15377"/>
        <dbReference type="ChEBI" id="CHEBI:15378"/>
        <dbReference type="ChEBI" id="CHEBI:28868"/>
        <dbReference type="ChEBI" id="CHEBI:30909"/>
        <dbReference type="ChEBI" id="CHEBI:36702"/>
        <dbReference type="EC" id="3.1.1.4"/>
    </reaction>
    <physiologicalReaction direction="left-to-right" evidence="27">
        <dbReference type="Rhea" id="RHEA:36232"/>
    </physiologicalReaction>
</comment>
<evidence type="ECO:0000256" key="28">
    <source>
        <dbReference type="ARBA" id="ARBA00048058"/>
    </source>
</evidence>
<comment type="catalytic activity">
    <reaction evidence="28">
        <text>1,2-di-(9Z-octadecenoyl)-sn-glycero-3-phosphocholine + H2O = 1-(9Z-octadecenoyl)-sn-glycero-3-phosphocholine + (9Z)-octadecenoate + H(+)</text>
        <dbReference type="Rhea" id="RHEA:40923"/>
        <dbReference type="ChEBI" id="CHEBI:15377"/>
        <dbReference type="ChEBI" id="CHEBI:15378"/>
        <dbReference type="ChEBI" id="CHEBI:28610"/>
        <dbReference type="ChEBI" id="CHEBI:30823"/>
        <dbReference type="ChEBI" id="CHEBI:74669"/>
    </reaction>
    <physiologicalReaction direction="left-to-right" evidence="28">
        <dbReference type="Rhea" id="RHEA:40924"/>
    </physiologicalReaction>
</comment>
<dbReference type="SUPFAM" id="SSF52266">
    <property type="entry name" value="SGNH hydrolase"/>
    <property type="match status" value="1"/>
</dbReference>
<keyword evidence="7" id="KW-0677">Repeat</keyword>
<comment type="catalytic activity">
    <reaction evidence="39">
        <text>1-hexadecanoyl-2-(9Z)-octadecenoyl-3-octadecanoyl-sn-glycerol + H2O = 1-hexadecanoyl-3-octadecanoyl-sn-glycerol + (9Z)-octadecenoate + H(+)</text>
        <dbReference type="Rhea" id="RHEA:41103"/>
        <dbReference type="ChEBI" id="CHEBI:15377"/>
        <dbReference type="ChEBI" id="CHEBI:15378"/>
        <dbReference type="ChEBI" id="CHEBI:30823"/>
        <dbReference type="ChEBI" id="CHEBI:77623"/>
        <dbReference type="ChEBI" id="CHEBI:77624"/>
    </reaction>
    <physiologicalReaction direction="left-to-right" evidence="39">
        <dbReference type="Rhea" id="RHEA:41104"/>
    </physiologicalReaction>
</comment>
<dbReference type="GO" id="GO:0050253">
    <property type="term" value="F:retinyl-palmitate esterase activity"/>
    <property type="evidence" value="ECO:0007669"/>
    <property type="project" value="TreeGrafter"/>
</dbReference>
<evidence type="ECO:0000256" key="14">
    <source>
        <dbReference type="ARBA" id="ARBA00023408"/>
    </source>
</evidence>
<evidence type="ECO:0000256" key="24">
    <source>
        <dbReference type="ARBA" id="ARBA00047459"/>
    </source>
</evidence>
<comment type="catalytic activity">
    <reaction evidence="29">
        <text>1,2-dihexadecanoyl-sn-glycero-3-phosphocholine + H2O = 1-hexadecanoyl-sn-glycero-3-phosphocholine + hexadecanoate + H(+)</text>
        <dbReference type="Rhea" id="RHEA:41223"/>
        <dbReference type="ChEBI" id="CHEBI:7896"/>
        <dbReference type="ChEBI" id="CHEBI:15377"/>
        <dbReference type="ChEBI" id="CHEBI:15378"/>
        <dbReference type="ChEBI" id="CHEBI:72998"/>
        <dbReference type="ChEBI" id="CHEBI:72999"/>
    </reaction>
    <physiologicalReaction direction="left-to-right" evidence="29">
        <dbReference type="Rhea" id="RHEA:41224"/>
    </physiologicalReaction>
</comment>
<gene>
    <name evidence="44" type="ORF">HOLleu_07484</name>
</gene>
<dbReference type="InterPro" id="IPR035547">
    <property type="entry name" value="Phospholipase_B"/>
</dbReference>
<keyword evidence="4" id="KW-1003">Cell membrane</keyword>
<evidence type="ECO:0000256" key="6">
    <source>
        <dbReference type="ARBA" id="ARBA00022729"/>
    </source>
</evidence>
<sequence length="419" mass="47502">MYSILLFVIVTVISVIVEGEPIPNDDPWEQYTEYLRGLNEDHHLRFDEEFPFPDCSKYNNKFEFTCEIERSEEPPTSAHKVRPGDIDVIGAVGDSLTAANGAGACFLPAVIRQYRGVSWSAGGNDEYEEALTLPNILKKFNPQLRGYSTGYGNVNSKGSHFNCAVPAARSEKMPEQTGNLIDRLRSSTEIDFEKDWKLITLFVGGNDLCQYCKDRERSKAENYVSKIRDALDIMMDQVLPRTIVNVVGVMRVPEIVSLVSVKCNLIHSILCPCSTDITPEEEFEFVELTLEYQVLLEALILSGRYDKREDFTVVYQPFLTETDLPKDEFGEPDKTYFAPDCFHLGIKGHAIAAKELWNNMMEPVGSKRTNWDFDEPLLCPTKDYPYIFTNNNSVPQTLKSPLKSSKKDSISEKLLKILN</sequence>
<evidence type="ECO:0000256" key="16">
    <source>
        <dbReference type="ARBA" id="ARBA00029723"/>
    </source>
</evidence>
<comment type="similarity">
    <text evidence="2">Belongs to the 'GDSL' lipolytic enzyme family. Phospholipase B1 subfamily.</text>
</comment>
<comment type="catalytic activity">
    <reaction evidence="36">
        <text>1-hexadecanoyl-2-(9Z-octadecenoyl)-sn-glycero-3-phosphocholine + H2O = 1-hexadecanoyl-sn-glycero-3-phosphocholine + (9Z)-octadecenoate + H(+)</text>
        <dbReference type="Rhea" id="RHEA:38779"/>
        <dbReference type="ChEBI" id="CHEBI:15377"/>
        <dbReference type="ChEBI" id="CHEBI:15378"/>
        <dbReference type="ChEBI" id="CHEBI:30823"/>
        <dbReference type="ChEBI" id="CHEBI:72998"/>
        <dbReference type="ChEBI" id="CHEBI:73001"/>
    </reaction>
    <physiologicalReaction direction="left-to-right" evidence="36">
        <dbReference type="Rhea" id="RHEA:38780"/>
    </physiologicalReaction>
</comment>
<evidence type="ECO:0000256" key="11">
    <source>
        <dbReference type="ARBA" id="ARBA00023136"/>
    </source>
</evidence>
<comment type="catalytic activity">
    <reaction evidence="38">
        <text>1-O-hexadecyl-2-(9Z)-octadecenoyl-sn-glycero-3-phosphocholine + H2O = 1-O-hexadecyl-sn-glycero-3-phosphocholine + (9Z)-octadecenoate + H(+)</text>
        <dbReference type="Rhea" id="RHEA:40915"/>
        <dbReference type="ChEBI" id="CHEBI:15377"/>
        <dbReference type="ChEBI" id="CHEBI:15378"/>
        <dbReference type="ChEBI" id="CHEBI:30823"/>
        <dbReference type="ChEBI" id="CHEBI:34112"/>
        <dbReference type="ChEBI" id="CHEBI:64496"/>
    </reaction>
    <physiologicalReaction direction="left-to-right" evidence="38">
        <dbReference type="Rhea" id="RHEA:40916"/>
    </physiologicalReaction>
</comment>
<organism evidence="44 45">
    <name type="scientific">Holothuria leucospilota</name>
    <name type="common">Black long sea cucumber</name>
    <name type="synonym">Mertensiothuria leucospilota</name>
    <dbReference type="NCBI Taxonomy" id="206669"/>
    <lineage>
        <taxon>Eukaryota</taxon>
        <taxon>Metazoa</taxon>
        <taxon>Echinodermata</taxon>
        <taxon>Eleutherozoa</taxon>
        <taxon>Echinozoa</taxon>
        <taxon>Holothuroidea</taxon>
        <taxon>Aspidochirotacea</taxon>
        <taxon>Aspidochirotida</taxon>
        <taxon>Holothuriidae</taxon>
        <taxon>Holothuria</taxon>
    </lineage>
</organism>
<evidence type="ECO:0000256" key="36">
    <source>
        <dbReference type="ARBA" id="ARBA00048699"/>
    </source>
</evidence>
<evidence type="ECO:0000256" key="35">
    <source>
        <dbReference type="ARBA" id="ARBA00048656"/>
    </source>
</evidence>
<dbReference type="InterPro" id="IPR036514">
    <property type="entry name" value="SGNH_hydro_sf"/>
</dbReference>
<evidence type="ECO:0000256" key="10">
    <source>
        <dbReference type="ARBA" id="ARBA00023098"/>
    </source>
</evidence>
<evidence type="ECO:0000256" key="1">
    <source>
        <dbReference type="ARBA" id="ARBA00004247"/>
    </source>
</evidence>
<evidence type="ECO:0000256" key="2">
    <source>
        <dbReference type="ARBA" id="ARBA00009979"/>
    </source>
</evidence>
<evidence type="ECO:0000256" key="26">
    <source>
        <dbReference type="ARBA" id="ARBA00048015"/>
    </source>
</evidence>
<dbReference type="Gene3D" id="3.40.50.1110">
    <property type="entry name" value="SGNH hydrolase"/>
    <property type="match status" value="1"/>
</dbReference>
<evidence type="ECO:0000256" key="4">
    <source>
        <dbReference type="ARBA" id="ARBA00022475"/>
    </source>
</evidence>
<accession>A0A9Q1HH12</accession>
<comment type="function">
    <text evidence="20">Calcium-independent membrane-associated phospholipase that catalyzes complete diacylation of phospholipids by hydrolyzing both sn-1 and sn-2 fatty acyl chains attached to the glycerol backbone (phospholipase B activity). Has dual phospholipase and lysophospholipase activities toward diacylphospholipids. Preferentially cleaves sn-2 ester bonds over sn-1 bonds. Acts as a lipase toward glycerolipid substrates. Hydrolyzes fatty acyl chains of diacylglycerols with preference for the sn-2 position and of triacylglycerols with not positional selectivity. May also hydrolyze long chain retinyl esters such as retinyl palmitate. May contribute to digestion of dietary phospholipids, glycerolipids and retinoids, facilitating lipid absorption at the brush border.</text>
</comment>
<evidence type="ECO:0000256" key="27">
    <source>
        <dbReference type="ARBA" id="ARBA00048049"/>
    </source>
</evidence>
<dbReference type="InterPro" id="IPR038885">
    <property type="entry name" value="PLB1"/>
</dbReference>
<evidence type="ECO:0000256" key="22">
    <source>
        <dbReference type="ARBA" id="ARBA00047363"/>
    </source>
</evidence>
<dbReference type="GO" id="GO:0004623">
    <property type="term" value="F:phospholipase A2 activity"/>
    <property type="evidence" value="ECO:0007669"/>
    <property type="project" value="UniProtKB-EC"/>
</dbReference>
<comment type="catalytic activity">
    <reaction evidence="23">
        <text>1-(9Z-octadecenoyl)-glycerol + H2O = glycerol + (9Z)-octadecenoate + H(+)</text>
        <dbReference type="Rhea" id="RHEA:38487"/>
        <dbReference type="ChEBI" id="CHEBI:15377"/>
        <dbReference type="ChEBI" id="CHEBI:15378"/>
        <dbReference type="ChEBI" id="CHEBI:17754"/>
        <dbReference type="ChEBI" id="CHEBI:30823"/>
        <dbReference type="ChEBI" id="CHEBI:75342"/>
    </reaction>
    <physiologicalReaction direction="left-to-right" evidence="23">
        <dbReference type="Rhea" id="RHEA:38488"/>
    </physiologicalReaction>
</comment>
<comment type="catalytic activity">
    <reaction evidence="31">
        <text>1-octadecanoyl-2-(9Z,12Z)-octadecadienoyl-sn-glycerol + H2O = 1-octadecanoyl-sn-glycerol + (9Z,12Z)-octadecadienoate + H(+)</text>
        <dbReference type="Rhea" id="RHEA:40927"/>
        <dbReference type="ChEBI" id="CHEBI:15377"/>
        <dbReference type="ChEBI" id="CHEBI:15378"/>
        <dbReference type="ChEBI" id="CHEBI:30245"/>
        <dbReference type="ChEBI" id="CHEBI:75550"/>
        <dbReference type="ChEBI" id="CHEBI:77097"/>
    </reaction>
    <physiologicalReaction direction="left-to-right" evidence="31">
        <dbReference type="Rhea" id="RHEA:40928"/>
    </physiologicalReaction>
</comment>
<evidence type="ECO:0000256" key="32">
    <source>
        <dbReference type="ARBA" id="ARBA00048386"/>
    </source>
</evidence>
<keyword evidence="11" id="KW-0472">Membrane</keyword>
<evidence type="ECO:0000256" key="23">
    <source>
        <dbReference type="ARBA" id="ARBA00047438"/>
    </source>
</evidence>
<evidence type="ECO:0000256" key="42">
    <source>
        <dbReference type="ARBA" id="ARBA00049461"/>
    </source>
</evidence>
<comment type="catalytic activity">
    <reaction evidence="25">
        <text>2,3-di-(9Z)-octadecenoyl-sn-glycerol + H2O = 3-(9Z-octadecenoyl)-sn-glycerol + (9Z)-octadecenoate + H(+)</text>
        <dbReference type="Rhea" id="RHEA:42604"/>
        <dbReference type="ChEBI" id="CHEBI:15377"/>
        <dbReference type="ChEBI" id="CHEBI:15378"/>
        <dbReference type="ChEBI" id="CHEBI:30823"/>
        <dbReference type="ChEBI" id="CHEBI:75824"/>
        <dbReference type="ChEBI" id="CHEBI:75938"/>
    </reaction>
    <physiologicalReaction direction="left-to-right" evidence="25">
        <dbReference type="Rhea" id="RHEA:42605"/>
    </physiologicalReaction>
</comment>
<comment type="subcellular location">
    <subcellularLocation>
        <location evidence="1">Apical cell membrane</location>
        <topology evidence="1">Single-pass type I membrane protein</topology>
    </subcellularLocation>
</comment>
<evidence type="ECO:0000256" key="25">
    <source>
        <dbReference type="ARBA" id="ARBA00048011"/>
    </source>
</evidence>
<dbReference type="EMBL" id="JAIZAY010000003">
    <property type="protein sequence ID" value="KAJ8044686.1"/>
    <property type="molecule type" value="Genomic_DNA"/>
</dbReference>
<dbReference type="PANTHER" id="PTHR21325:SF31">
    <property type="entry name" value="GH22081P-RELATED"/>
    <property type="match status" value="1"/>
</dbReference>
<dbReference type="GO" id="GO:0004622">
    <property type="term" value="F:phosphatidylcholine lysophospholipase activity"/>
    <property type="evidence" value="ECO:0007669"/>
    <property type="project" value="UniProtKB-EC"/>
</dbReference>
<evidence type="ECO:0000256" key="3">
    <source>
        <dbReference type="ARBA" id="ARBA00015133"/>
    </source>
</evidence>
<comment type="catalytic activity">
    <reaction evidence="32">
        <text>1,2,3-tri-(9Z-octadecenoyl)-glycerol + H2O = di-(9Z)-octadecenoylglycerol + (9Z)-octadecenoate + H(+)</text>
        <dbReference type="Rhea" id="RHEA:38575"/>
        <dbReference type="ChEBI" id="CHEBI:15377"/>
        <dbReference type="ChEBI" id="CHEBI:15378"/>
        <dbReference type="ChEBI" id="CHEBI:30823"/>
        <dbReference type="ChEBI" id="CHEBI:53753"/>
        <dbReference type="ChEBI" id="CHEBI:75945"/>
    </reaction>
    <physiologicalReaction direction="left-to-right" evidence="32">
        <dbReference type="Rhea" id="RHEA:38576"/>
    </physiologicalReaction>
</comment>
<comment type="catalytic activity">
    <reaction evidence="37">
        <text>1,3-dihexadecanoyl-2-(9Z-octadecenoyl)glycerol + H2O = 1,3-dihexadecanoylglycerol + (9Z)-octadecenoate + H(+)</text>
        <dbReference type="Rhea" id="RHEA:40983"/>
        <dbReference type="ChEBI" id="CHEBI:15377"/>
        <dbReference type="ChEBI" id="CHEBI:15378"/>
        <dbReference type="ChEBI" id="CHEBI:30823"/>
        <dbReference type="ChEBI" id="CHEBI:75688"/>
        <dbReference type="ChEBI" id="CHEBI:77619"/>
    </reaction>
    <physiologicalReaction direction="left-to-right" evidence="37">
        <dbReference type="Rhea" id="RHEA:40984"/>
    </physiologicalReaction>
</comment>
<comment type="catalytic activity">
    <reaction evidence="42">
        <text>2-(9Z-octadecenoyl)-glycerol + H2O = glycerol + (9Z)-octadecenoate + H(+)</text>
        <dbReference type="Rhea" id="RHEA:38491"/>
        <dbReference type="ChEBI" id="CHEBI:15377"/>
        <dbReference type="ChEBI" id="CHEBI:15378"/>
        <dbReference type="ChEBI" id="CHEBI:17754"/>
        <dbReference type="ChEBI" id="CHEBI:30823"/>
        <dbReference type="ChEBI" id="CHEBI:73990"/>
    </reaction>
    <physiologicalReaction direction="left-to-right" evidence="42">
        <dbReference type="Rhea" id="RHEA:38492"/>
    </physiologicalReaction>
</comment>
<evidence type="ECO:0000256" key="7">
    <source>
        <dbReference type="ARBA" id="ARBA00022737"/>
    </source>
</evidence>
<dbReference type="InterPro" id="IPR001087">
    <property type="entry name" value="GDSL"/>
</dbReference>
<dbReference type="AlphaFoldDB" id="A0A9Q1HH12"/>
<evidence type="ECO:0000256" key="13">
    <source>
        <dbReference type="ARBA" id="ARBA00023369"/>
    </source>
</evidence>
<comment type="catalytic activity">
    <reaction evidence="30">
        <text>1-hexadecanoyl-2-(9Z,12Z-octadecadienoyl)-sn-glycero-3-phosphocholine + H2O = 2-(9Z,12Z-octadecadienoyl)-sn-glycero-3-phosphocholine + hexadecanoate + H(+)</text>
        <dbReference type="Rhea" id="RHEA:40971"/>
        <dbReference type="ChEBI" id="CHEBI:7896"/>
        <dbReference type="ChEBI" id="CHEBI:15377"/>
        <dbReference type="ChEBI" id="CHEBI:15378"/>
        <dbReference type="ChEBI" id="CHEBI:73002"/>
        <dbReference type="ChEBI" id="CHEBI:76084"/>
    </reaction>
    <physiologicalReaction direction="left-to-right" evidence="30">
        <dbReference type="Rhea" id="RHEA:40972"/>
    </physiologicalReaction>
</comment>
<keyword evidence="5" id="KW-0812">Transmembrane</keyword>
<comment type="catalytic activity">
    <reaction evidence="22">
        <text>1,3-dihexadecanoyl-2-(9Z-octadecenoyl)glycerol + H2O = 1-hexadecanoyl-2-(9Z-octadecenoyl)-glycerol + hexadecanoate + H(+)</text>
        <dbReference type="Rhea" id="RHEA:40979"/>
        <dbReference type="ChEBI" id="CHEBI:7896"/>
        <dbReference type="ChEBI" id="CHEBI:15377"/>
        <dbReference type="ChEBI" id="CHEBI:15378"/>
        <dbReference type="ChEBI" id="CHEBI:75585"/>
        <dbReference type="ChEBI" id="CHEBI:75688"/>
    </reaction>
    <physiologicalReaction direction="left-to-right" evidence="22">
        <dbReference type="Rhea" id="RHEA:40980"/>
    </physiologicalReaction>
</comment>
<evidence type="ECO:0000256" key="39">
    <source>
        <dbReference type="ARBA" id="ARBA00048939"/>
    </source>
</evidence>
<comment type="catalytic activity">
    <reaction evidence="33">
        <text>a 1-acyl-sn-glycero-3-phosphocholine + H2O = sn-glycerol 3-phosphocholine + a fatty acid + H(+)</text>
        <dbReference type="Rhea" id="RHEA:15177"/>
        <dbReference type="ChEBI" id="CHEBI:15377"/>
        <dbReference type="ChEBI" id="CHEBI:15378"/>
        <dbReference type="ChEBI" id="CHEBI:16870"/>
        <dbReference type="ChEBI" id="CHEBI:28868"/>
        <dbReference type="ChEBI" id="CHEBI:58168"/>
        <dbReference type="EC" id="3.1.1.5"/>
    </reaction>
    <physiologicalReaction direction="left-to-right" evidence="33">
        <dbReference type="Rhea" id="RHEA:15178"/>
    </physiologicalReaction>
</comment>
<comment type="catalytic activity">
    <reaction evidence="14">
        <text>1-hexadecanoyl-2-(9Z,12Z-octadecadienoyl)-sn-glycero-3-phosphocholine + H2O = (9Z,12Z)-octadecadienoate + 1-hexadecanoyl-sn-glycero-3-phosphocholine + H(+)</text>
        <dbReference type="Rhea" id="RHEA:40811"/>
        <dbReference type="ChEBI" id="CHEBI:15377"/>
        <dbReference type="ChEBI" id="CHEBI:15378"/>
        <dbReference type="ChEBI" id="CHEBI:30245"/>
        <dbReference type="ChEBI" id="CHEBI:72998"/>
        <dbReference type="ChEBI" id="CHEBI:73002"/>
    </reaction>
    <physiologicalReaction direction="left-to-right" evidence="14">
        <dbReference type="Rhea" id="RHEA:40812"/>
    </physiologicalReaction>
</comment>
<comment type="catalytic activity">
    <reaction evidence="35">
        <text>1-hexadecanoyl-sn-glycero-3-phosphocholine + H2O = sn-glycerol 3-phosphocholine + hexadecanoate + H(+)</text>
        <dbReference type="Rhea" id="RHEA:40435"/>
        <dbReference type="ChEBI" id="CHEBI:7896"/>
        <dbReference type="ChEBI" id="CHEBI:15377"/>
        <dbReference type="ChEBI" id="CHEBI:15378"/>
        <dbReference type="ChEBI" id="CHEBI:16870"/>
        <dbReference type="ChEBI" id="CHEBI:72998"/>
    </reaction>
    <physiologicalReaction direction="left-to-right" evidence="35">
        <dbReference type="Rhea" id="RHEA:40436"/>
    </physiologicalReaction>
</comment>
<dbReference type="FunFam" id="3.40.50.1110:FF:000005">
    <property type="entry name" value="Phospholipase B1"/>
    <property type="match status" value="1"/>
</dbReference>
<keyword evidence="8" id="KW-0378">Hydrolase</keyword>
<evidence type="ECO:0000256" key="31">
    <source>
        <dbReference type="ARBA" id="ARBA00048374"/>
    </source>
</evidence>
<evidence type="ECO:0000256" key="33">
    <source>
        <dbReference type="ARBA" id="ARBA00048454"/>
    </source>
</evidence>
<comment type="catalytic activity">
    <reaction evidence="24">
        <text>1-hexadecanoyl-2-(9Z)-octadecenoyl-3-octadecanoyl-sn-glycerol + H2O = 1-hexadecanoyl-2-(9Z-octadecenoyl)-sn-glycerol + octadecanoate + H(+)</text>
        <dbReference type="Rhea" id="RHEA:41111"/>
        <dbReference type="ChEBI" id="CHEBI:15377"/>
        <dbReference type="ChEBI" id="CHEBI:15378"/>
        <dbReference type="ChEBI" id="CHEBI:25629"/>
        <dbReference type="ChEBI" id="CHEBI:75466"/>
        <dbReference type="ChEBI" id="CHEBI:77623"/>
    </reaction>
    <physiologicalReaction direction="left-to-right" evidence="24">
        <dbReference type="Rhea" id="RHEA:41112"/>
    </physiologicalReaction>
</comment>
<evidence type="ECO:0000256" key="12">
    <source>
        <dbReference type="ARBA" id="ARBA00023180"/>
    </source>
</evidence>